<dbReference type="Pfam" id="PF13537">
    <property type="entry name" value="GATase_7"/>
    <property type="match status" value="1"/>
</dbReference>
<reference evidence="9" key="1">
    <citation type="journal article" date="2020" name="Nature">
        <title>Giant virus diversity and host interactions through global metagenomics.</title>
        <authorList>
            <person name="Schulz F."/>
            <person name="Roux S."/>
            <person name="Paez-Espino D."/>
            <person name="Jungbluth S."/>
            <person name="Walsh D.A."/>
            <person name="Denef V.J."/>
            <person name="McMahon K.D."/>
            <person name="Konstantinidis K.T."/>
            <person name="Eloe-Fadrosh E.A."/>
            <person name="Kyrpides N.C."/>
            <person name="Woyke T."/>
        </authorList>
    </citation>
    <scope>NUCLEOTIDE SEQUENCE</scope>
    <source>
        <strain evidence="9">GVMAG-M-3300023174-134</strain>
    </source>
</reference>
<dbReference type="InterPro" id="IPR029055">
    <property type="entry name" value="Ntn_hydrolases_N"/>
</dbReference>
<dbReference type="GO" id="GO:0009113">
    <property type="term" value="P:purine nucleobase biosynthetic process"/>
    <property type="evidence" value="ECO:0007669"/>
    <property type="project" value="InterPro"/>
</dbReference>
<organism evidence="9">
    <name type="scientific">viral metagenome</name>
    <dbReference type="NCBI Taxonomy" id="1070528"/>
    <lineage>
        <taxon>unclassified sequences</taxon>
        <taxon>metagenomes</taxon>
        <taxon>organismal metagenomes</taxon>
    </lineage>
</organism>
<dbReference type="CDD" id="cd06223">
    <property type="entry name" value="PRTases_typeI"/>
    <property type="match status" value="1"/>
</dbReference>
<evidence type="ECO:0000256" key="4">
    <source>
        <dbReference type="ARBA" id="ARBA00022676"/>
    </source>
</evidence>
<dbReference type="GO" id="GO:0006189">
    <property type="term" value="P:'de novo' IMP biosynthetic process"/>
    <property type="evidence" value="ECO:0007669"/>
    <property type="project" value="UniProtKB-UniPathway"/>
</dbReference>
<keyword evidence="4" id="KW-0328">Glycosyltransferase</keyword>
<evidence type="ECO:0000256" key="2">
    <source>
        <dbReference type="ARBA" id="ARBA00010138"/>
    </source>
</evidence>
<dbReference type="UniPathway" id="UPA00074">
    <property type="reaction ID" value="UER00124"/>
</dbReference>
<dbReference type="Gene3D" id="3.60.20.10">
    <property type="entry name" value="Glutamine Phosphoribosylpyrophosphate, subunit 1, domain 1"/>
    <property type="match status" value="1"/>
</dbReference>
<dbReference type="Pfam" id="PF00156">
    <property type="entry name" value="Pribosyltran"/>
    <property type="match status" value="1"/>
</dbReference>
<dbReference type="InterPro" id="IPR005854">
    <property type="entry name" value="PurF"/>
</dbReference>
<proteinExistence type="inferred from homology"/>
<accession>A0A6C0DCS5</accession>
<comment type="similarity">
    <text evidence="2">In the C-terminal section; belongs to the purine/pyrimidine phosphoribosyltransferase family.</text>
</comment>
<dbReference type="CDD" id="cd00715">
    <property type="entry name" value="GPATase_N"/>
    <property type="match status" value="1"/>
</dbReference>
<dbReference type="EMBL" id="MN739577">
    <property type="protein sequence ID" value="QHT13964.1"/>
    <property type="molecule type" value="Genomic_DNA"/>
</dbReference>
<name>A0A6C0DCS5_9ZZZZ</name>
<dbReference type="EC" id="2.4.2.14" evidence="3"/>
<dbReference type="PANTHER" id="PTHR11907">
    <property type="entry name" value="AMIDOPHOSPHORIBOSYLTRANSFERASE"/>
    <property type="match status" value="1"/>
</dbReference>
<evidence type="ECO:0000259" key="8">
    <source>
        <dbReference type="PROSITE" id="PS51278"/>
    </source>
</evidence>
<dbReference type="SUPFAM" id="SSF53271">
    <property type="entry name" value="PRTase-like"/>
    <property type="match status" value="1"/>
</dbReference>
<dbReference type="GO" id="GO:0004044">
    <property type="term" value="F:amidophosphoribosyltransferase activity"/>
    <property type="evidence" value="ECO:0007669"/>
    <property type="project" value="UniProtKB-EC"/>
</dbReference>
<feature type="domain" description="Glutamine amidotransferase type-2" evidence="8">
    <location>
        <begin position="2"/>
        <end position="235"/>
    </location>
</feature>
<evidence type="ECO:0000256" key="3">
    <source>
        <dbReference type="ARBA" id="ARBA00011941"/>
    </source>
</evidence>
<dbReference type="InterPro" id="IPR029057">
    <property type="entry name" value="PRTase-like"/>
</dbReference>
<evidence type="ECO:0000256" key="5">
    <source>
        <dbReference type="ARBA" id="ARBA00022679"/>
    </source>
</evidence>
<dbReference type="Gene3D" id="3.40.50.2020">
    <property type="match status" value="1"/>
</dbReference>
<dbReference type="HAMAP" id="MF_01931">
    <property type="entry name" value="PurF"/>
    <property type="match status" value="1"/>
</dbReference>
<dbReference type="SUPFAM" id="SSF56235">
    <property type="entry name" value="N-terminal nucleophile aminohydrolases (Ntn hydrolases)"/>
    <property type="match status" value="1"/>
</dbReference>
<evidence type="ECO:0000256" key="7">
    <source>
        <dbReference type="ARBA" id="ARBA00022962"/>
    </source>
</evidence>
<evidence type="ECO:0000313" key="9">
    <source>
        <dbReference type="EMBL" id="QHT13964.1"/>
    </source>
</evidence>
<dbReference type="NCBIfam" id="TIGR01134">
    <property type="entry name" value="purF"/>
    <property type="match status" value="1"/>
</dbReference>
<dbReference type="PIRSF" id="PIRSF000485">
    <property type="entry name" value="Amd_phspho_trans"/>
    <property type="match status" value="1"/>
</dbReference>
<keyword evidence="5" id="KW-0808">Transferase</keyword>
<evidence type="ECO:0000256" key="6">
    <source>
        <dbReference type="ARBA" id="ARBA00022755"/>
    </source>
</evidence>
<dbReference type="InterPro" id="IPR017932">
    <property type="entry name" value="GATase_2_dom"/>
</dbReference>
<dbReference type="InterPro" id="IPR035584">
    <property type="entry name" value="PurF_N"/>
</dbReference>
<protein>
    <recommendedName>
        <fullName evidence="3">amidophosphoribosyltransferase</fullName>
        <ecNumber evidence="3">2.4.2.14</ecNumber>
    </recommendedName>
</protein>
<comment type="pathway">
    <text evidence="1">Purine metabolism; IMP biosynthesis via de novo pathway; N(1)-(5-phospho-D-ribosyl)glycinamide from 5-phospho-alpha-D-ribose 1-diphosphate: step 1/2.</text>
</comment>
<evidence type="ECO:0000256" key="1">
    <source>
        <dbReference type="ARBA" id="ARBA00005209"/>
    </source>
</evidence>
<keyword evidence="6" id="KW-0658">Purine biosynthesis</keyword>
<dbReference type="PROSITE" id="PS51278">
    <property type="entry name" value="GATASE_TYPE_2"/>
    <property type="match status" value="1"/>
</dbReference>
<dbReference type="InterPro" id="IPR000836">
    <property type="entry name" value="PRTase_dom"/>
</dbReference>
<sequence>MCGILGLINVDKNKFVNQALVDGLTVLQHRGQDAAGISTIFKNRFHIYKNKGIVSEVFNQANITELKGNVGLGHVRYSTLETSHIFEAQPLYTNVPYGISLVHNGNITNTDEIMKDMIKSNIHINTNSDSELLLNVFADELSRKRISNITAFDIFDSVRTLMRRCKGGFSVILLINRVGLIAFRDPYGIRPLCFGKNDDCDYAIASESVAIDALDQQFKLLRDISPGECIFINTNCELTSQIVSEKSILKPCLFEYIYFARPDSIIDGVSVYDSRIKMGEKLAKNIIKEFEKNNKEVDIDVVIPIPETSRISALEIANILKIPYKEGFIKNRYIARTFILPGQEIRKKTVRMKINTIKTIFEGKNILIVDDSIVRGTTSMQLIQLAKNAGAKKIYFSSAAPPVKYPNMYGINIPTTSELIANNKNNKEIAKTIGADMIIYNDLDDVIDSCINKDTKSPKEFETSCFNGEYII</sequence>
<keyword evidence="7" id="KW-0315">Glutamine amidotransferase</keyword>
<dbReference type="AlphaFoldDB" id="A0A6C0DCS5"/>